<feature type="region of interest" description="Disordered" evidence="1">
    <location>
        <begin position="139"/>
        <end position="162"/>
    </location>
</feature>
<dbReference type="AlphaFoldDB" id="A0A2P7BUR2"/>
<dbReference type="EMBL" id="PGGO01000002">
    <property type="protein sequence ID" value="PSH70199.1"/>
    <property type="molecule type" value="Genomic_DNA"/>
</dbReference>
<dbReference type="OrthoDB" id="8447590at2"/>
<dbReference type="InterPro" id="IPR053716">
    <property type="entry name" value="Flag_assembly_chemotaxis_eff"/>
</dbReference>
<proteinExistence type="predicted"/>
<dbReference type="InterPro" id="IPR009929">
    <property type="entry name" value="T3SS_YscO"/>
</dbReference>
<keyword evidence="3" id="KW-1185">Reference proteome</keyword>
<comment type="caution">
    <text evidence="2">The sequence shown here is derived from an EMBL/GenBank/DDBJ whole genome shotgun (WGS) entry which is preliminary data.</text>
</comment>
<evidence type="ECO:0000313" key="2">
    <source>
        <dbReference type="EMBL" id="PSH70199.1"/>
    </source>
</evidence>
<evidence type="ECO:0000313" key="3">
    <source>
        <dbReference type="Proteomes" id="UP000241444"/>
    </source>
</evidence>
<dbReference type="Gene3D" id="1.10.287.1700">
    <property type="match status" value="1"/>
</dbReference>
<name>A0A2P7BUR2_9HYPH</name>
<dbReference type="RefSeq" id="WP_106709614.1">
    <property type="nucleotide sequence ID" value="NZ_PGGO01000002.1"/>
</dbReference>
<dbReference type="Proteomes" id="UP000241444">
    <property type="component" value="Unassembled WGS sequence"/>
</dbReference>
<accession>A0A2P7BUR2</accession>
<protein>
    <recommendedName>
        <fullName evidence="4">Type III secretion protein</fullName>
    </recommendedName>
</protein>
<evidence type="ECO:0000256" key="1">
    <source>
        <dbReference type="SAM" id="MobiDB-lite"/>
    </source>
</evidence>
<organism evidence="2 3">
    <name type="scientific">Phyllobacterium brassicacearum</name>
    <dbReference type="NCBI Taxonomy" id="314235"/>
    <lineage>
        <taxon>Bacteria</taxon>
        <taxon>Pseudomonadati</taxon>
        <taxon>Pseudomonadota</taxon>
        <taxon>Alphaproteobacteria</taxon>
        <taxon>Hyphomicrobiales</taxon>
        <taxon>Phyllobacteriaceae</taxon>
        <taxon>Phyllobacterium</taxon>
    </lineage>
</organism>
<dbReference type="Pfam" id="PF07321">
    <property type="entry name" value="YscO"/>
    <property type="match status" value="1"/>
</dbReference>
<reference evidence="3" key="1">
    <citation type="submission" date="2017-11" db="EMBL/GenBank/DDBJ databases">
        <authorList>
            <person name="Kuznetsova I."/>
            <person name="Sazanova A."/>
            <person name="Chirak E."/>
            <person name="Safronova V."/>
            <person name="Willems A."/>
        </authorList>
    </citation>
    <scope>NUCLEOTIDE SEQUENCE [LARGE SCALE GENOMIC DNA]</scope>
    <source>
        <strain evidence="3">STM 196</strain>
    </source>
</reference>
<gene>
    <name evidence="2" type="ORF">CU102_03680</name>
</gene>
<sequence length="162" mass="18816">MSQKNLHKLMDLRKIRIRIAEESSIRQQRIYDAAAVDVDMAAGQIDQNDEKRLSRETAMYQQLSNQTIRREELDDYLDALSALDYHASRLRQQEEQARNRLEIEAEKARDANAALRARLQQYDKLKILLEKQSSAKNKNANLLAELDDEDQLRPSPLTHRGS</sequence>
<evidence type="ECO:0008006" key="4">
    <source>
        <dbReference type="Google" id="ProtNLM"/>
    </source>
</evidence>